<dbReference type="PANTHER" id="PTHR12377:SF2">
    <property type="entry name" value="CYTOSOLIC IRON-SULFUR ASSEMBLY COMPONENT 2A"/>
    <property type="match status" value="1"/>
</dbReference>
<dbReference type="InterPro" id="IPR002744">
    <property type="entry name" value="MIP18-like"/>
</dbReference>
<dbReference type="SUPFAM" id="SSF117916">
    <property type="entry name" value="Fe-S cluster assembly (FSCA) domain-like"/>
    <property type="match status" value="1"/>
</dbReference>
<evidence type="ECO:0000256" key="2">
    <source>
        <dbReference type="ARBA" id="ARBA00022829"/>
    </source>
</evidence>
<dbReference type="GO" id="GO:0007059">
    <property type="term" value="P:chromosome segregation"/>
    <property type="evidence" value="ECO:0007669"/>
    <property type="project" value="UniProtKB-KW"/>
</dbReference>
<dbReference type="Gene3D" id="3.30.300.130">
    <property type="entry name" value="Fe-S cluster assembly (FSCA)"/>
    <property type="match status" value="1"/>
</dbReference>
<dbReference type="InterPro" id="IPR039796">
    <property type="entry name" value="MIP18"/>
</dbReference>
<name>A0A6L2PZG8_COPFO</name>
<evidence type="ECO:0000313" key="5">
    <source>
        <dbReference type="Proteomes" id="UP000502823"/>
    </source>
</evidence>
<dbReference type="EMBL" id="BLKM01012977">
    <property type="protein sequence ID" value="GFG38033.1"/>
    <property type="molecule type" value="Genomic_DNA"/>
</dbReference>
<sequence length="193" mass="21939">MFLSFLQKSKAIFGVNNQSSVPEHEIHSHTAEESVEAATIHCQSLVTEELSKRSEELREIIYEYIRNIRDPEKPATLEDLSVVYEDGIMIKPSTEGDVHVVRIEFNPTVPHCSLATLIGLCIRIKLERSLVDRFKLDIFIKKGAHSTEEEILIHCHLTSFTVNKQINDKERIAAAMENPDLRELVEGCIQEGD</sequence>
<gene>
    <name evidence="4" type="ORF">Cfor_02323</name>
</gene>
<dbReference type="InParanoid" id="A0A6L2PZG8"/>
<dbReference type="AlphaFoldDB" id="A0A6L2PZG8"/>
<evidence type="ECO:0000256" key="1">
    <source>
        <dbReference type="ARBA" id="ARBA00010381"/>
    </source>
</evidence>
<evidence type="ECO:0000259" key="3">
    <source>
        <dbReference type="Pfam" id="PF01883"/>
    </source>
</evidence>
<dbReference type="InterPro" id="IPR034904">
    <property type="entry name" value="FSCA_dom_sf"/>
</dbReference>
<dbReference type="GO" id="GO:0051604">
    <property type="term" value="P:protein maturation"/>
    <property type="evidence" value="ECO:0007669"/>
    <property type="project" value="InterPro"/>
</dbReference>
<dbReference type="PANTHER" id="PTHR12377">
    <property type="entry name" value="CYTOSOLIC IRON-SULFUR ASSEMBLY COMPONENT 2B-RELATED"/>
    <property type="match status" value="1"/>
</dbReference>
<dbReference type="FunFam" id="3.30.300.130:FF:000004">
    <property type="entry name" value="cytosolic iron-sulfur assembly component 2A"/>
    <property type="match status" value="1"/>
</dbReference>
<dbReference type="Proteomes" id="UP000502823">
    <property type="component" value="Unassembled WGS sequence"/>
</dbReference>
<proteinExistence type="inferred from homology"/>
<dbReference type="Pfam" id="PF01883">
    <property type="entry name" value="FeS_assembly_P"/>
    <property type="match status" value="1"/>
</dbReference>
<dbReference type="FunCoup" id="A0A6L2PZG8">
    <property type="interactions" value="143"/>
</dbReference>
<accession>A0A6L2PZG8</accession>
<evidence type="ECO:0000313" key="4">
    <source>
        <dbReference type="EMBL" id="GFG38033.1"/>
    </source>
</evidence>
<dbReference type="OrthoDB" id="2746at2759"/>
<feature type="domain" description="MIP18 family-like" evidence="3">
    <location>
        <begin position="61"/>
        <end position="122"/>
    </location>
</feature>
<comment type="caution">
    <text evidence="4">The sequence shown here is derived from an EMBL/GenBank/DDBJ whole genome shotgun (WGS) entry which is preliminary data.</text>
</comment>
<reference evidence="5" key="1">
    <citation type="submission" date="2020-01" db="EMBL/GenBank/DDBJ databases">
        <title>Draft genome sequence of the Termite Coptotermes fromosanus.</title>
        <authorList>
            <person name="Itakura S."/>
            <person name="Yosikawa Y."/>
            <person name="Umezawa K."/>
        </authorList>
    </citation>
    <scope>NUCLEOTIDE SEQUENCE [LARGE SCALE GENOMIC DNA]</scope>
</reference>
<protein>
    <recommendedName>
        <fullName evidence="3">MIP18 family-like domain-containing protein</fullName>
    </recommendedName>
</protein>
<keyword evidence="2" id="KW-0159">Chromosome partition</keyword>
<dbReference type="Gene3D" id="6.10.250.1280">
    <property type="match status" value="1"/>
</dbReference>
<organism evidence="4 5">
    <name type="scientific">Coptotermes formosanus</name>
    <name type="common">Formosan subterranean termite</name>
    <dbReference type="NCBI Taxonomy" id="36987"/>
    <lineage>
        <taxon>Eukaryota</taxon>
        <taxon>Metazoa</taxon>
        <taxon>Ecdysozoa</taxon>
        <taxon>Arthropoda</taxon>
        <taxon>Hexapoda</taxon>
        <taxon>Insecta</taxon>
        <taxon>Pterygota</taxon>
        <taxon>Neoptera</taxon>
        <taxon>Polyneoptera</taxon>
        <taxon>Dictyoptera</taxon>
        <taxon>Blattodea</taxon>
        <taxon>Blattoidea</taxon>
        <taxon>Termitoidae</taxon>
        <taxon>Rhinotermitidae</taxon>
        <taxon>Coptotermes</taxon>
    </lineage>
</organism>
<keyword evidence="5" id="KW-1185">Reference proteome</keyword>
<comment type="similarity">
    <text evidence="1">Belongs to the MIP18 family.</text>
</comment>